<sequence>MKDILHFSHANGFPAGTYRVLFESLSAHYDVRSIDRIGHNPDYPVTDNWRHLESELIHYFERHYKQPVIAVGHSLGGLLSLMVAVKRPDLIKALIMLDSPALSPLEANGLRLVKRLGMVDKVTPAGRTEGRRSEWPSTAEAMDYFRGKSLLRYFDERCLKDYVQSGTAPTENGVALRFDPEIEMKIYRTVPHNLRVRSGLRVPGAAVGGEHSKVFRRLNGAYMQSRLGMKVRWLPGSHMFPLERPEQTAAVIHQLLGELLA</sequence>
<dbReference type="GO" id="GO:0016787">
    <property type="term" value="F:hydrolase activity"/>
    <property type="evidence" value="ECO:0007669"/>
    <property type="project" value="UniProtKB-KW"/>
</dbReference>
<reference evidence="2" key="2">
    <citation type="submission" date="2022-08" db="EMBL/GenBank/DDBJ databases">
        <authorList>
            <person name="Dong C."/>
        </authorList>
    </citation>
    <scope>NUCLEOTIDE SEQUENCE</scope>
    <source>
        <strain evidence="2">59MF3M-4</strain>
    </source>
</reference>
<comment type="caution">
    <text evidence="2">The sequence shown here is derived from an EMBL/GenBank/DDBJ whole genome shotgun (WGS) entry which is preliminary data.</text>
</comment>
<accession>A0A9X2WH51</accession>
<name>A0A9X2WH51_9GAMM</name>
<evidence type="ECO:0000259" key="1">
    <source>
        <dbReference type="Pfam" id="PF12697"/>
    </source>
</evidence>
<dbReference type="Pfam" id="PF12697">
    <property type="entry name" value="Abhydrolase_6"/>
    <property type="match status" value="1"/>
</dbReference>
<dbReference type="EMBL" id="JAOANI010000019">
    <property type="protein sequence ID" value="MCT7359667.1"/>
    <property type="molecule type" value="Genomic_DNA"/>
</dbReference>
<dbReference type="InterPro" id="IPR000073">
    <property type="entry name" value="AB_hydrolase_1"/>
</dbReference>
<feature type="domain" description="AB hydrolase-1" evidence="1">
    <location>
        <begin position="9"/>
        <end position="250"/>
    </location>
</feature>
<proteinExistence type="predicted"/>
<dbReference type="RefSeq" id="WP_260976530.1">
    <property type="nucleotide sequence ID" value="NZ_JAOANI010000019.1"/>
</dbReference>
<dbReference type="InterPro" id="IPR029058">
    <property type="entry name" value="AB_hydrolase_fold"/>
</dbReference>
<dbReference type="Gene3D" id="3.40.50.1820">
    <property type="entry name" value="alpha/beta hydrolase"/>
    <property type="match status" value="1"/>
</dbReference>
<evidence type="ECO:0000313" key="2">
    <source>
        <dbReference type="EMBL" id="MCT7359667.1"/>
    </source>
</evidence>
<keyword evidence="2" id="KW-0378">Hydrolase</keyword>
<reference evidence="2" key="1">
    <citation type="journal article" date="2022" name="Front. Microbiol.">
        <title>Genome-based taxonomic rearrangement of Oceanobacter-related bacteria including the description of Thalassolituus hydrocarbonoclasticus sp. nov. and Thalassolituus pacificus sp. nov. and emended description of the genus Thalassolituus.</title>
        <authorList>
            <person name="Dong C."/>
            <person name="Wei L."/>
            <person name="Wang J."/>
            <person name="Lai Q."/>
            <person name="Huang Z."/>
            <person name="Shao Z."/>
        </authorList>
    </citation>
    <scope>NUCLEOTIDE SEQUENCE</scope>
    <source>
        <strain evidence="2">59MF3M-4</strain>
    </source>
</reference>
<dbReference type="InterPro" id="IPR050228">
    <property type="entry name" value="Carboxylesterase_BioH"/>
</dbReference>
<keyword evidence="3" id="KW-1185">Reference proteome</keyword>
<dbReference type="AlphaFoldDB" id="A0A9X2WH51"/>
<protein>
    <submittedName>
        <fullName evidence="2">Alpha/beta hydrolase</fullName>
    </submittedName>
</protein>
<dbReference type="PANTHER" id="PTHR43194:SF2">
    <property type="entry name" value="PEROXISOMAL MEMBRANE PROTEIN LPX1"/>
    <property type="match status" value="1"/>
</dbReference>
<evidence type="ECO:0000313" key="3">
    <source>
        <dbReference type="Proteomes" id="UP001147830"/>
    </source>
</evidence>
<dbReference type="SUPFAM" id="SSF53474">
    <property type="entry name" value="alpha/beta-Hydrolases"/>
    <property type="match status" value="1"/>
</dbReference>
<gene>
    <name evidence="2" type="ORF">NYR02_11640</name>
</gene>
<organism evidence="2 3">
    <name type="scientific">Thalassolituus pacificus</name>
    <dbReference type="NCBI Taxonomy" id="2975440"/>
    <lineage>
        <taxon>Bacteria</taxon>
        <taxon>Pseudomonadati</taxon>
        <taxon>Pseudomonadota</taxon>
        <taxon>Gammaproteobacteria</taxon>
        <taxon>Oceanospirillales</taxon>
        <taxon>Oceanospirillaceae</taxon>
        <taxon>Thalassolituus</taxon>
    </lineage>
</organism>
<dbReference type="PANTHER" id="PTHR43194">
    <property type="entry name" value="HYDROLASE ALPHA/BETA FOLD FAMILY"/>
    <property type="match status" value="1"/>
</dbReference>
<dbReference type="Proteomes" id="UP001147830">
    <property type="component" value="Unassembled WGS sequence"/>
</dbReference>